<dbReference type="Pfam" id="PF17964">
    <property type="entry name" value="Big_10"/>
    <property type="match status" value="1"/>
</dbReference>
<evidence type="ECO:0000256" key="1">
    <source>
        <dbReference type="ARBA" id="ARBA00004752"/>
    </source>
</evidence>
<feature type="compositionally biased region" description="Low complexity" evidence="14">
    <location>
        <begin position="84"/>
        <end position="95"/>
    </location>
</feature>
<dbReference type="GO" id="GO:0071555">
    <property type="term" value="P:cell wall organization"/>
    <property type="evidence" value="ECO:0007669"/>
    <property type="project" value="UniProtKB-UniRule"/>
</dbReference>
<keyword evidence="7" id="KW-0472">Membrane</keyword>
<accession>A0A543NJT1</accession>
<evidence type="ECO:0000256" key="2">
    <source>
        <dbReference type="ARBA" id="ARBA00022475"/>
    </source>
</evidence>
<name>A0A543NJT1_9ACTN</name>
<evidence type="ECO:0000256" key="3">
    <source>
        <dbReference type="ARBA" id="ARBA00022679"/>
    </source>
</evidence>
<dbReference type="UniPathway" id="UPA00219"/>
<keyword evidence="5 13" id="KW-0133">Cell shape</keyword>
<keyword evidence="8" id="KW-0564">Palmitate</keyword>
<dbReference type="InterPro" id="IPR050979">
    <property type="entry name" value="LD-transpeptidase"/>
</dbReference>
<keyword evidence="6 13" id="KW-0573">Peptidoglycan synthesis</keyword>
<dbReference type="PANTHER" id="PTHR30582">
    <property type="entry name" value="L,D-TRANSPEPTIDASE"/>
    <property type="match status" value="1"/>
</dbReference>
<dbReference type="InterPro" id="IPR038063">
    <property type="entry name" value="Transpep_catalytic_dom"/>
</dbReference>
<dbReference type="AlphaFoldDB" id="A0A543NJT1"/>
<dbReference type="SUPFAM" id="SSF141523">
    <property type="entry name" value="L,D-transpeptidase catalytic domain-like"/>
    <property type="match status" value="1"/>
</dbReference>
<dbReference type="PANTHER" id="PTHR30582:SF2">
    <property type="entry name" value="L,D-TRANSPEPTIDASE YCIB-RELATED"/>
    <property type="match status" value="1"/>
</dbReference>
<evidence type="ECO:0000259" key="15">
    <source>
        <dbReference type="PROSITE" id="PS52029"/>
    </source>
</evidence>
<keyword evidence="11 13" id="KW-0961">Cell wall biogenesis/degradation</keyword>
<dbReference type="EMBL" id="VFQC01000001">
    <property type="protein sequence ID" value="TQN32030.1"/>
    <property type="molecule type" value="Genomic_DNA"/>
</dbReference>
<proteinExistence type="predicted"/>
<feature type="active site" description="Nucleophile" evidence="13">
    <location>
        <position position="360"/>
    </location>
</feature>
<evidence type="ECO:0000256" key="12">
    <source>
        <dbReference type="ARBA" id="ARBA00060592"/>
    </source>
</evidence>
<feature type="domain" description="L,D-TPase catalytic" evidence="15">
    <location>
        <begin position="256"/>
        <end position="384"/>
    </location>
</feature>
<evidence type="ECO:0000256" key="14">
    <source>
        <dbReference type="SAM" id="MobiDB-lite"/>
    </source>
</evidence>
<gene>
    <name evidence="16" type="ORF">FHX37_1955</name>
</gene>
<dbReference type="Gene3D" id="2.60.40.3710">
    <property type="match status" value="1"/>
</dbReference>
<sequence>MKDSAFPTAHRRAGAGLAVLALGLTAACSGSGSEGADTAGAEGGSDPVTVKVLPEDGGSEVRPDVPVTVQADGGSITDVQVEQSGGADTGDGSDSAVDEVTGQLNDDKTEWVSEWNLKPGADVTVTATAENEDGEESEAVSEFSTVPAPQGQRLELVSNFPTSGETVGVGMPVIVNFDLPVENKKQVENSIEVSADEPTQGAWNWFGDDMAVFRPKEYWPSGTEVTVDMHLAGTEASEGVHGIENHRLNFEVGRKQVSTIDSDSHQMTVERDGEQIQKFPVSIGKANVEKYTTTSGTHLTMNKRRELTMDSSTTGVPVDSPEGYKLDVEYAVRFSNSGEFTHAAPWNSAALGEENTSHGCPNMSTEDAKWFYENSYQGDPLVVEGTDRELEVDNGWGYWQRSWDQWLENSATGEPDRTDEEGTPGSVHTTDE</sequence>
<evidence type="ECO:0000256" key="10">
    <source>
        <dbReference type="ARBA" id="ARBA00023315"/>
    </source>
</evidence>
<evidence type="ECO:0000256" key="6">
    <source>
        <dbReference type="ARBA" id="ARBA00022984"/>
    </source>
</evidence>
<feature type="region of interest" description="Disordered" evidence="14">
    <location>
        <begin position="407"/>
        <end position="432"/>
    </location>
</feature>
<dbReference type="Proteomes" id="UP000317422">
    <property type="component" value="Unassembled WGS sequence"/>
</dbReference>
<comment type="pathway">
    <text evidence="1 13">Cell wall biogenesis; peptidoglycan biosynthesis.</text>
</comment>
<organism evidence="16 17">
    <name type="scientific">Haloactinospora alba</name>
    <dbReference type="NCBI Taxonomy" id="405555"/>
    <lineage>
        <taxon>Bacteria</taxon>
        <taxon>Bacillati</taxon>
        <taxon>Actinomycetota</taxon>
        <taxon>Actinomycetes</taxon>
        <taxon>Streptosporangiales</taxon>
        <taxon>Nocardiopsidaceae</taxon>
        <taxon>Haloactinospora</taxon>
    </lineage>
</organism>
<evidence type="ECO:0000313" key="16">
    <source>
        <dbReference type="EMBL" id="TQN32030.1"/>
    </source>
</evidence>
<dbReference type="Gene3D" id="2.40.440.10">
    <property type="entry name" value="L,D-transpeptidase catalytic domain-like"/>
    <property type="match status" value="1"/>
</dbReference>
<dbReference type="FunFam" id="2.40.440.10:FF:000005">
    <property type="entry name" value="L,D-transpeptidase 2"/>
    <property type="match status" value="1"/>
</dbReference>
<evidence type="ECO:0000256" key="5">
    <source>
        <dbReference type="ARBA" id="ARBA00022960"/>
    </source>
</evidence>
<keyword evidence="9 16" id="KW-0449">Lipoprotein</keyword>
<comment type="pathway">
    <text evidence="12">Glycan biosynthesis.</text>
</comment>
<evidence type="ECO:0000313" key="17">
    <source>
        <dbReference type="Proteomes" id="UP000317422"/>
    </source>
</evidence>
<dbReference type="RefSeq" id="WP_141923596.1">
    <property type="nucleotide sequence ID" value="NZ_VFQC01000001.1"/>
</dbReference>
<keyword evidence="2" id="KW-1003">Cell membrane</keyword>
<dbReference type="PROSITE" id="PS51257">
    <property type="entry name" value="PROKAR_LIPOPROTEIN"/>
    <property type="match status" value="1"/>
</dbReference>
<dbReference type="GO" id="GO:0071972">
    <property type="term" value="F:peptidoglycan L,D-transpeptidase activity"/>
    <property type="evidence" value="ECO:0007669"/>
    <property type="project" value="TreeGrafter"/>
</dbReference>
<dbReference type="InterPro" id="IPR041280">
    <property type="entry name" value="Big_10"/>
</dbReference>
<dbReference type="CDD" id="cd16913">
    <property type="entry name" value="YkuD_like"/>
    <property type="match status" value="1"/>
</dbReference>
<dbReference type="GO" id="GO:0018104">
    <property type="term" value="P:peptidoglycan-protein cross-linking"/>
    <property type="evidence" value="ECO:0007669"/>
    <property type="project" value="TreeGrafter"/>
</dbReference>
<protein>
    <submittedName>
        <fullName evidence="16">Lipoprotein-anchoring transpeptidase ErfK/SrfK</fullName>
    </submittedName>
</protein>
<dbReference type="GO" id="GO:0016746">
    <property type="term" value="F:acyltransferase activity"/>
    <property type="evidence" value="ECO:0007669"/>
    <property type="project" value="UniProtKB-KW"/>
</dbReference>
<dbReference type="Gene3D" id="2.60.40.3780">
    <property type="match status" value="1"/>
</dbReference>
<keyword evidence="10" id="KW-0012">Acyltransferase</keyword>
<evidence type="ECO:0000256" key="4">
    <source>
        <dbReference type="ARBA" id="ARBA00022729"/>
    </source>
</evidence>
<evidence type="ECO:0000256" key="13">
    <source>
        <dbReference type="PROSITE-ProRule" id="PRU01373"/>
    </source>
</evidence>
<dbReference type="Pfam" id="PF03734">
    <property type="entry name" value="YkuD"/>
    <property type="match status" value="1"/>
</dbReference>
<comment type="caution">
    <text evidence="16">The sequence shown here is derived from an EMBL/GenBank/DDBJ whole genome shotgun (WGS) entry which is preliminary data.</text>
</comment>
<dbReference type="GO" id="GO:0005576">
    <property type="term" value="C:extracellular region"/>
    <property type="evidence" value="ECO:0007669"/>
    <property type="project" value="TreeGrafter"/>
</dbReference>
<feature type="region of interest" description="Disordered" evidence="14">
    <location>
        <begin position="29"/>
        <end position="99"/>
    </location>
</feature>
<evidence type="ECO:0000256" key="9">
    <source>
        <dbReference type="ARBA" id="ARBA00023288"/>
    </source>
</evidence>
<evidence type="ECO:0000256" key="7">
    <source>
        <dbReference type="ARBA" id="ARBA00023136"/>
    </source>
</evidence>
<reference evidence="16 17" key="1">
    <citation type="submission" date="2019-06" db="EMBL/GenBank/DDBJ databases">
        <title>Sequencing the genomes of 1000 actinobacteria strains.</title>
        <authorList>
            <person name="Klenk H.-P."/>
        </authorList>
    </citation>
    <scope>NUCLEOTIDE SEQUENCE [LARGE SCALE GENOMIC DNA]</scope>
    <source>
        <strain evidence="16 17">DSM 45015</strain>
    </source>
</reference>
<keyword evidence="4" id="KW-0732">Signal</keyword>
<dbReference type="OrthoDB" id="5242354at2"/>
<keyword evidence="17" id="KW-1185">Reference proteome</keyword>
<feature type="active site" description="Proton donor/acceptor" evidence="13">
    <location>
        <position position="342"/>
    </location>
</feature>
<dbReference type="InterPro" id="IPR005490">
    <property type="entry name" value="LD_TPept_cat_dom"/>
</dbReference>
<dbReference type="GO" id="GO:0008360">
    <property type="term" value="P:regulation of cell shape"/>
    <property type="evidence" value="ECO:0007669"/>
    <property type="project" value="UniProtKB-UniRule"/>
</dbReference>
<keyword evidence="3" id="KW-0808">Transferase</keyword>
<evidence type="ECO:0000256" key="11">
    <source>
        <dbReference type="ARBA" id="ARBA00023316"/>
    </source>
</evidence>
<dbReference type="PROSITE" id="PS52029">
    <property type="entry name" value="LD_TPASE"/>
    <property type="match status" value="1"/>
</dbReference>
<dbReference type="CDD" id="cd13432">
    <property type="entry name" value="LDT_IgD_like_2"/>
    <property type="match status" value="1"/>
</dbReference>
<evidence type="ECO:0000256" key="8">
    <source>
        <dbReference type="ARBA" id="ARBA00023139"/>
    </source>
</evidence>